<organism evidence="1 2">
    <name type="scientific">Cetraspora pellucida</name>
    <dbReference type="NCBI Taxonomy" id="1433469"/>
    <lineage>
        <taxon>Eukaryota</taxon>
        <taxon>Fungi</taxon>
        <taxon>Fungi incertae sedis</taxon>
        <taxon>Mucoromycota</taxon>
        <taxon>Glomeromycotina</taxon>
        <taxon>Glomeromycetes</taxon>
        <taxon>Diversisporales</taxon>
        <taxon>Gigasporaceae</taxon>
        <taxon>Cetraspora</taxon>
    </lineage>
</organism>
<proteinExistence type="predicted"/>
<reference evidence="1" key="1">
    <citation type="submission" date="2021-06" db="EMBL/GenBank/DDBJ databases">
        <authorList>
            <person name="Kallberg Y."/>
            <person name="Tangrot J."/>
            <person name="Rosling A."/>
        </authorList>
    </citation>
    <scope>NUCLEOTIDE SEQUENCE</scope>
    <source>
        <strain evidence="1">28 12/20/2015</strain>
    </source>
</reference>
<dbReference type="Proteomes" id="UP000789366">
    <property type="component" value="Unassembled WGS sequence"/>
</dbReference>
<accession>A0ACA9M004</accession>
<keyword evidence="2" id="KW-1185">Reference proteome</keyword>
<evidence type="ECO:0000313" key="1">
    <source>
        <dbReference type="EMBL" id="CAG8561058.1"/>
    </source>
</evidence>
<comment type="caution">
    <text evidence="1">The sequence shown here is derived from an EMBL/GenBank/DDBJ whole genome shotgun (WGS) entry which is preliminary data.</text>
</comment>
<sequence length="1129" mass="129666">MEYAMCRPHLLTNEIAASIGHIESNYHEQEIEKLQPTRFLYDDSDSEFEEDLDYKTFDSLGLPVLRLSHFKNNAKFLTNTLLIGINGGGNLFIESISSNKKLIGTILLPEIELIHNTLDQENVSNQGCFIYEMDSSPKTLLIPCNYKVNDERCFIWTKTLFNHIEAERVIVFDTFNPSSYISDYYNENLIHPYCRVLNSSSALKMNESIPIYQPPNLVRNLSAAILSHFNFVDSYLIKYLPNSRETQVQYEIGANGYPRQILPEIDPIYDSDSSTENPVNTVGNIPMEWYDDYPHIGYDIDGKKVMKPAMGDELDKFLDNMDDPDSWLCVKDVLSQQNVKLSDEELEIIRRIQMGAFPDPNYDPYEPTVEWFTSKPEVMPLNATPEPKRRFIPSKWEEKRIMKIVRAIRQGRIVPGKTQTPKPRYYSLWTDNDKPREEHIMQIAAPKIKLPEHDESYNPPAEYLPTDKERDEWEKMDPEDREKNYLPKNDLIGASTYIWLRLNIDPESLLPKLPNPKDLQPFPTSITLSYDAHKGRVREFSIDPSGLWLLSGSDDKTIRMWEIMTGRCIKTWDMNEIVQSVAWCPNKDICAFAVAISNKVVIIAPPIVCDDETANLTAQHVASGFSIEKNDKQMKLVEWIKPSTKQGDGFLVIVQHAHNKVIKQITWHRKGDYFSTVAPDAGSQAVLIHQLSRQQTQQPFRKSRGLVQHVMFHPIKPLFFVATQRFVRIYNLVKQELIKTLQSGVKWISSLDIHSMGSYDKRLCWFDLDLSSRPYKTLRFHSKAIRSVAFHKRLPLFASCSDDGTIQIFHGMVYNDLLQNPLIVPVKILKAGHQVVDNLGGSTHRGQSYYKRPRMAPMKPPRKPFFDFRLSKFVIGTFVLEKNELEEDKGDCRLRFYLNNSTDPLSKQDAIAITWRSGQTRLVFDIQHVLKITLTQKTGYFVISTDGVAQVEKLDNGTYVTSEEDPTNGQLALHSNNIECFVDMDNPVTQPKWTRANINEWTNEGSSFRKILEVTDVEVVKTLEDVVNSWARTSNIGLQSDRMLFAKVQLCKVDRLFEIITRLIRKESSLGPAVDGLTNLIKDLSEKANVSSSELEKVVAPIVNTIPEYLILRALDAMWKAEERENEAV</sequence>
<protein>
    <submittedName>
        <fullName evidence="1">6646_t:CDS:1</fullName>
    </submittedName>
</protein>
<evidence type="ECO:0000313" key="2">
    <source>
        <dbReference type="Proteomes" id="UP000789366"/>
    </source>
</evidence>
<name>A0ACA9M004_9GLOM</name>
<gene>
    <name evidence="1" type="ORF">SPELUC_LOCUS5606</name>
</gene>
<dbReference type="EMBL" id="CAJVPW010005833">
    <property type="protein sequence ID" value="CAG8561058.1"/>
    <property type="molecule type" value="Genomic_DNA"/>
</dbReference>